<dbReference type="InterPro" id="IPR027619">
    <property type="entry name" value="C-S_lyase_PatB-like"/>
</dbReference>
<comment type="caution">
    <text evidence="7">The sequence shown here is derived from an EMBL/GenBank/DDBJ whole genome shotgun (WGS) entry which is preliminary data.</text>
</comment>
<dbReference type="InterPro" id="IPR015422">
    <property type="entry name" value="PyrdxlP-dep_Trfase_small"/>
</dbReference>
<dbReference type="InterPro" id="IPR004839">
    <property type="entry name" value="Aminotransferase_I/II_large"/>
</dbReference>
<evidence type="ECO:0000313" key="8">
    <source>
        <dbReference type="Proteomes" id="UP000269591"/>
    </source>
</evidence>
<keyword evidence="8" id="KW-1185">Reference proteome</keyword>
<evidence type="ECO:0000256" key="1">
    <source>
        <dbReference type="ARBA" id="ARBA00001933"/>
    </source>
</evidence>
<dbReference type="InterPro" id="IPR051798">
    <property type="entry name" value="Class-II_PLP-Dep_Aminotrans"/>
</dbReference>
<dbReference type="Pfam" id="PF00155">
    <property type="entry name" value="Aminotran_1_2"/>
    <property type="match status" value="1"/>
</dbReference>
<reference evidence="8" key="1">
    <citation type="submission" date="2018-05" db="EMBL/GenBank/DDBJ databases">
        <title>Genome Sequencing of selected type strains of the family Eggerthellaceae.</title>
        <authorList>
            <person name="Danylec N."/>
            <person name="Stoll D.A."/>
            <person name="Doetsch A."/>
            <person name="Huch M."/>
        </authorList>
    </citation>
    <scope>NUCLEOTIDE SEQUENCE [LARGE SCALE GENOMIC DNA]</scope>
    <source>
        <strain evidence="8">DSM 24851</strain>
    </source>
</reference>
<dbReference type="RefSeq" id="WP_123207854.1">
    <property type="nucleotide sequence ID" value="NZ_JBHTHO010000011.1"/>
</dbReference>
<comment type="similarity">
    <text evidence="5">Belongs to the class-II pyridoxal-phosphate-dependent aminotransferase family. MalY/PatB cystathionine beta-lyase subfamily.</text>
</comment>
<dbReference type="PANTHER" id="PTHR43525:SF1">
    <property type="entry name" value="PROTEIN MALY"/>
    <property type="match status" value="1"/>
</dbReference>
<feature type="domain" description="Aminotransferase class I/classII large" evidence="6">
    <location>
        <begin position="30"/>
        <end position="388"/>
    </location>
</feature>
<evidence type="ECO:0000256" key="5">
    <source>
        <dbReference type="ARBA" id="ARBA00037974"/>
    </source>
</evidence>
<evidence type="ECO:0000256" key="3">
    <source>
        <dbReference type="ARBA" id="ARBA00022898"/>
    </source>
</evidence>
<dbReference type="PANTHER" id="PTHR43525">
    <property type="entry name" value="PROTEIN MALY"/>
    <property type="match status" value="1"/>
</dbReference>
<dbReference type="SUPFAM" id="SSF53383">
    <property type="entry name" value="PLP-dependent transferases"/>
    <property type="match status" value="1"/>
</dbReference>
<evidence type="ECO:0000256" key="4">
    <source>
        <dbReference type="ARBA" id="ARBA00023239"/>
    </source>
</evidence>
<dbReference type="Gene3D" id="3.40.640.10">
    <property type="entry name" value="Type I PLP-dependent aspartate aminotransferase-like (Major domain)"/>
    <property type="match status" value="1"/>
</dbReference>
<dbReference type="EC" id="4.4.1.13" evidence="2"/>
<dbReference type="CDD" id="cd00609">
    <property type="entry name" value="AAT_like"/>
    <property type="match status" value="1"/>
</dbReference>
<name>A0A3N0B4F8_9ACTN</name>
<accession>A0A3N0B4F8</accession>
<dbReference type="AlphaFoldDB" id="A0A3N0B4F8"/>
<dbReference type="InterPro" id="IPR015421">
    <property type="entry name" value="PyrdxlP-dep_Trfase_major"/>
</dbReference>
<comment type="cofactor">
    <cofactor evidence="1">
        <name>pyridoxal 5'-phosphate</name>
        <dbReference type="ChEBI" id="CHEBI:597326"/>
    </cofactor>
</comment>
<keyword evidence="3" id="KW-0663">Pyridoxal phosphate</keyword>
<dbReference type="EMBL" id="QIBX01000001">
    <property type="protein sequence ID" value="RNL41995.1"/>
    <property type="molecule type" value="Genomic_DNA"/>
</dbReference>
<dbReference type="GO" id="GO:0030170">
    <property type="term" value="F:pyridoxal phosphate binding"/>
    <property type="evidence" value="ECO:0007669"/>
    <property type="project" value="InterPro"/>
</dbReference>
<protein>
    <recommendedName>
        <fullName evidence="2">cysteine-S-conjugate beta-lyase</fullName>
        <ecNumber evidence="2">4.4.1.13</ecNumber>
    </recommendedName>
</protein>
<dbReference type="OrthoDB" id="3224382at2"/>
<evidence type="ECO:0000313" key="7">
    <source>
        <dbReference type="EMBL" id="RNL41995.1"/>
    </source>
</evidence>
<gene>
    <name evidence="7" type="ORF">DMP06_00885</name>
</gene>
<dbReference type="Gene3D" id="3.90.1150.10">
    <property type="entry name" value="Aspartate Aminotransferase, domain 1"/>
    <property type="match status" value="1"/>
</dbReference>
<proteinExistence type="inferred from homology"/>
<keyword evidence="4" id="KW-0456">Lyase</keyword>
<evidence type="ECO:0000259" key="6">
    <source>
        <dbReference type="Pfam" id="PF00155"/>
    </source>
</evidence>
<dbReference type="Proteomes" id="UP000269591">
    <property type="component" value="Unassembled WGS sequence"/>
</dbReference>
<sequence>MYDFETLIDRRGTGASKWVHNPFTEGELEDIVPLSVADMEFTAPPELRRCLTDLAQNGVFGYQNADEDYFKSVQGWFERRQGYTPEFEWLVPAQGVVQALVGCIRTFSMPGDGVIIQEPVYYPFRYYTELHHRMVVNNPLVESVAEDGRLHYDIDFDGLEEACARPDTRILLFCNPHNPVGRVWTADEVRRVAEICERHGVLLVSDEIHGDLILGERPLTSVMTLPDELRRNAVVCTAPSKTFNLAGLMNSNVWIVDDRLRERFNTEMGYLVINGPTNFARFATMCVYDECEPWLEELLEYLKGNYDLLIGRLSEAFPKMRWSEHEGTYLVWTDWRAYFDDADELEKFSLENAKIAFDEGKMFGVGGAGFERWNIACPRRVLDKAITRFIEAAKDDPHFA</sequence>
<dbReference type="GO" id="GO:0047804">
    <property type="term" value="F:cysteine-S-conjugate beta-lyase activity"/>
    <property type="evidence" value="ECO:0007669"/>
    <property type="project" value="UniProtKB-EC"/>
</dbReference>
<dbReference type="NCBIfam" id="TIGR04350">
    <property type="entry name" value="C_S_lyase_PatB"/>
    <property type="match status" value="1"/>
</dbReference>
<organism evidence="7 8">
    <name type="scientific">Slackia equolifaciens</name>
    <dbReference type="NCBI Taxonomy" id="498718"/>
    <lineage>
        <taxon>Bacteria</taxon>
        <taxon>Bacillati</taxon>
        <taxon>Actinomycetota</taxon>
        <taxon>Coriobacteriia</taxon>
        <taxon>Eggerthellales</taxon>
        <taxon>Eggerthellaceae</taxon>
        <taxon>Slackia</taxon>
    </lineage>
</organism>
<evidence type="ECO:0000256" key="2">
    <source>
        <dbReference type="ARBA" id="ARBA00012224"/>
    </source>
</evidence>
<dbReference type="InterPro" id="IPR015424">
    <property type="entry name" value="PyrdxlP-dep_Trfase"/>
</dbReference>